<dbReference type="PROSITE" id="PS01124">
    <property type="entry name" value="HTH_ARAC_FAMILY_2"/>
    <property type="match status" value="1"/>
</dbReference>
<dbReference type="RefSeq" id="WP_210683700.1">
    <property type="nucleotide sequence ID" value="NZ_JAGMWN010000014.1"/>
</dbReference>
<dbReference type="GO" id="GO:0043565">
    <property type="term" value="F:sequence-specific DNA binding"/>
    <property type="evidence" value="ECO:0007669"/>
    <property type="project" value="InterPro"/>
</dbReference>
<dbReference type="Pfam" id="PF12833">
    <property type="entry name" value="HTH_18"/>
    <property type="match status" value="1"/>
</dbReference>
<keyword evidence="6" id="KW-1185">Reference proteome</keyword>
<evidence type="ECO:0000256" key="1">
    <source>
        <dbReference type="ARBA" id="ARBA00023015"/>
    </source>
</evidence>
<sequence>MSLERSCGPEGTDWMRIAPSTDALFLSRIEARFAGHAYDPHRHDTYALGITRTGVQSFRYRGAQRNAVAGDVIILHPDEMHDGHSGSSTGFRYHMLYIDPGAISRALGRDVVPCIRGGISRDRRLAHAVSAVFDELNRPLEPLEAVDRLSDIASALNRVADGGERAVGSVDTGAVERAKAAMLDHIETGLPLETLEAVTGQSRFALTRHFRARHGVPPHRWLMARRLERVWSAVLDGASLAEASADAGFADQSHMSRQFRRRFGMSPGAWRTVVRNGRALGAIPSDRPRIP</sequence>
<dbReference type="GO" id="GO:0003700">
    <property type="term" value="F:DNA-binding transcription factor activity"/>
    <property type="evidence" value="ECO:0007669"/>
    <property type="project" value="InterPro"/>
</dbReference>
<dbReference type="SUPFAM" id="SSF51215">
    <property type="entry name" value="Regulatory protein AraC"/>
    <property type="match status" value="1"/>
</dbReference>
<reference evidence="5" key="1">
    <citation type="submission" date="2021-04" db="EMBL/GenBank/DDBJ databases">
        <authorList>
            <person name="Zhang D.-C."/>
        </authorList>
    </citation>
    <scope>NUCLEOTIDE SEQUENCE</scope>
    <source>
        <strain evidence="5">CGMCC 1.15697</strain>
    </source>
</reference>
<dbReference type="InterPro" id="IPR018060">
    <property type="entry name" value="HTH_AraC"/>
</dbReference>
<dbReference type="SMART" id="SM00342">
    <property type="entry name" value="HTH_ARAC"/>
    <property type="match status" value="1"/>
</dbReference>
<accession>A0A8J7SLG7</accession>
<evidence type="ECO:0000256" key="2">
    <source>
        <dbReference type="ARBA" id="ARBA00023125"/>
    </source>
</evidence>
<keyword evidence="2" id="KW-0238">DNA-binding</keyword>
<evidence type="ECO:0000313" key="6">
    <source>
        <dbReference type="Proteomes" id="UP000672602"/>
    </source>
</evidence>
<proteinExistence type="predicted"/>
<evidence type="ECO:0000313" key="5">
    <source>
        <dbReference type="EMBL" id="MBP5859103.1"/>
    </source>
</evidence>
<name>A0A8J7SLG7_9PROT</name>
<dbReference type="SUPFAM" id="SSF46689">
    <property type="entry name" value="Homeodomain-like"/>
    <property type="match status" value="2"/>
</dbReference>
<dbReference type="Gene3D" id="1.10.10.60">
    <property type="entry name" value="Homeodomain-like"/>
    <property type="match status" value="1"/>
</dbReference>
<evidence type="ECO:0000256" key="3">
    <source>
        <dbReference type="ARBA" id="ARBA00023163"/>
    </source>
</evidence>
<evidence type="ECO:0000259" key="4">
    <source>
        <dbReference type="PROSITE" id="PS01124"/>
    </source>
</evidence>
<dbReference type="PANTHER" id="PTHR46796">
    <property type="entry name" value="HTH-TYPE TRANSCRIPTIONAL ACTIVATOR RHAS-RELATED"/>
    <property type="match status" value="1"/>
</dbReference>
<dbReference type="InterPro" id="IPR009057">
    <property type="entry name" value="Homeodomain-like_sf"/>
</dbReference>
<dbReference type="Proteomes" id="UP000672602">
    <property type="component" value="Unassembled WGS sequence"/>
</dbReference>
<dbReference type="EMBL" id="JAGMWN010000014">
    <property type="protein sequence ID" value="MBP5859103.1"/>
    <property type="molecule type" value="Genomic_DNA"/>
</dbReference>
<dbReference type="InterPro" id="IPR037923">
    <property type="entry name" value="HTH-like"/>
</dbReference>
<organism evidence="5 6">
    <name type="scientific">Marivibrio halodurans</name>
    <dbReference type="NCBI Taxonomy" id="2039722"/>
    <lineage>
        <taxon>Bacteria</taxon>
        <taxon>Pseudomonadati</taxon>
        <taxon>Pseudomonadota</taxon>
        <taxon>Alphaproteobacteria</taxon>
        <taxon>Rhodospirillales</taxon>
        <taxon>Rhodospirillaceae</taxon>
        <taxon>Marivibrio</taxon>
    </lineage>
</organism>
<comment type="caution">
    <text evidence="5">The sequence shown here is derived from an EMBL/GenBank/DDBJ whole genome shotgun (WGS) entry which is preliminary data.</text>
</comment>
<feature type="domain" description="HTH araC/xylS-type" evidence="4">
    <location>
        <begin position="176"/>
        <end position="273"/>
    </location>
</feature>
<dbReference type="PANTHER" id="PTHR46796:SF2">
    <property type="entry name" value="TRANSCRIPTIONAL REGULATORY PROTEIN"/>
    <property type="match status" value="1"/>
</dbReference>
<dbReference type="InterPro" id="IPR003313">
    <property type="entry name" value="AraC-bd"/>
</dbReference>
<protein>
    <submittedName>
        <fullName evidence="5">AraC family transcriptional regulator</fullName>
    </submittedName>
</protein>
<gene>
    <name evidence="5" type="ORF">KAJ83_18930</name>
</gene>
<dbReference type="InterPro" id="IPR050204">
    <property type="entry name" value="AraC_XylS_family_regulators"/>
</dbReference>
<keyword evidence="3" id="KW-0804">Transcription</keyword>
<keyword evidence="1" id="KW-0805">Transcription regulation</keyword>
<dbReference type="Pfam" id="PF02311">
    <property type="entry name" value="AraC_binding"/>
    <property type="match status" value="1"/>
</dbReference>
<dbReference type="AlphaFoldDB" id="A0A8J7SLG7"/>